<dbReference type="OrthoDB" id="654191at2759"/>
<evidence type="ECO:0000256" key="7">
    <source>
        <dbReference type="ARBA" id="ARBA00022771"/>
    </source>
</evidence>
<dbReference type="SMART" id="SM00184">
    <property type="entry name" value="RING"/>
    <property type="match status" value="1"/>
</dbReference>
<dbReference type="GeneID" id="30036670"/>
<gene>
    <name evidence="19" type="primary">BRE1</name>
    <name evidence="19" type="ORF">AWJ20_4528</name>
</gene>
<dbReference type="KEGG" id="slb:AWJ20_4528"/>
<dbReference type="EC" id="2.3.2.27" evidence="15"/>
<dbReference type="AlphaFoldDB" id="A0A161HHN1"/>
<dbReference type="PANTHER" id="PTHR23163:SF0">
    <property type="entry name" value="E3 UBIQUITIN-PROTEIN LIGASE BRE1"/>
    <property type="match status" value="1"/>
</dbReference>
<evidence type="ECO:0000256" key="15">
    <source>
        <dbReference type="RuleBase" id="RU365038"/>
    </source>
</evidence>
<dbReference type="GO" id="GO:0006325">
    <property type="term" value="P:chromatin organization"/>
    <property type="evidence" value="ECO:0007669"/>
    <property type="project" value="UniProtKB-KW"/>
</dbReference>
<organism evidence="19 20">
    <name type="scientific">Sugiyamaella lignohabitans</name>
    <dbReference type="NCBI Taxonomy" id="796027"/>
    <lineage>
        <taxon>Eukaryota</taxon>
        <taxon>Fungi</taxon>
        <taxon>Dikarya</taxon>
        <taxon>Ascomycota</taxon>
        <taxon>Saccharomycotina</taxon>
        <taxon>Dipodascomycetes</taxon>
        <taxon>Dipodascales</taxon>
        <taxon>Trichomonascaceae</taxon>
        <taxon>Sugiyamaella</taxon>
    </lineage>
</organism>
<feature type="region of interest" description="Disordered" evidence="17">
    <location>
        <begin position="223"/>
        <end position="253"/>
    </location>
</feature>
<evidence type="ECO:0000256" key="14">
    <source>
        <dbReference type="PROSITE-ProRule" id="PRU00175"/>
    </source>
</evidence>
<comment type="catalytic activity">
    <reaction evidence="1 15">
        <text>S-ubiquitinyl-[E2 ubiquitin-conjugating enzyme]-L-cysteine + [acceptor protein]-L-lysine = [E2 ubiquitin-conjugating enzyme]-L-cysteine + N(6)-ubiquitinyl-[acceptor protein]-L-lysine.</text>
        <dbReference type="EC" id="2.3.2.27"/>
    </reaction>
</comment>
<evidence type="ECO:0000256" key="4">
    <source>
        <dbReference type="ARBA" id="ARBA00005555"/>
    </source>
</evidence>
<protein>
    <recommendedName>
        <fullName evidence="15">E3 ubiquitin protein ligase</fullName>
        <ecNumber evidence="15">2.3.2.27</ecNumber>
    </recommendedName>
</protein>
<evidence type="ECO:0000313" key="20">
    <source>
        <dbReference type="Proteomes" id="UP000189580"/>
    </source>
</evidence>
<dbReference type="PROSITE" id="PS50089">
    <property type="entry name" value="ZF_RING_2"/>
    <property type="match status" value="1"/>
</dbReference>
<dbReference type="InterPro" id="IPR017907">
    <property type="entry name" value="Znf_RING_CS"/>
</dbReference>
<dbReference type="Gene3D" id="3.30.40.10">
    <property type="entry name" value="Zinc/RING finger domain, C3HC4 (zinc finger)"/>
    <property type="match status" value="1"/>
</dbReference>
<proteinExistence type="inferred from homology"/>
<comment type="function">
    <text evidence="13">E3 ubiquitin-protein ligase that mediates monoubiquitination of histone H2B to form H2BK123ub1. H2BK123ub1 gives a specific tag for epigenetic transcriptional activation and is also a prerequisite for H3K4me and H3K79me formation.</text>
</comment>
<dbReference type="InterPro" id="IPR013956">
    <property type="entry name" value="E3_ubiquit_lig_Bre1"/>
</dbReference>
<dbReference type="InterPro" id="IPR013083">
    <property type="entry name" value="Znf_RING/FYVE/PHD"/>
</dbReference>
<feature type="region of interest" description="Disordered" evidence="17">
    <location>
        <begin position="1"/>
        <end position="42"/>
    </location>
</feature>
<dbReference type="Proteomes" id="UP000189580">
    <property type="component" value="Chromosome c"/>
</dbReference>
<evidence type="ECO:0000256" key="13">
    <source>
        <dbReference type="ARBA" id="ARBA00059679"/>
    </source>
</evidence>
<accession>A0A161HHN1</accession>
<keyword evidence="11 15" id="KW-0175">Coiled coil</keyword>
<dbReference type="SUPFAM" id="SSF57850">
    <property type="entry name" value="RING/U-box"/>
    <property type="match status" value="1"/>
</dbReference>
<evidence type="ECO:0000256" key="6">
    <source>
        <dbReference type="ARBA" id="ARBA00022723"/>
    </source>
</evidence>
<keyword evidence="8 15" id="KW-0833">Ubl conjugation pathway</keyword>
<keyword evidence="6 15" id="KW-0479">Metal-binding</keyword>
<feature type="compositionally biased region" description="Basic and acidic residues" evidence="17">
    <location>
        <begin position="239"/>
        <end position="250"/>
    </location>
</feature>
<keyword evidence="9 15" id="KW-0862">Zinc</keyword>
<evidence type="ECO:0000259" key="18">
    <source>
        <dbReference type="PROSITE" id="PS50089"/>
    </source>
</evidence>
<dbReference type="Pfam" id="PF26095">
    <property type="entry name" value="CC_Bre1"/>
    <property type="match status" value="1"/>
</dbReference>
<keyword evidence="10 15" id="KW-0156">Chromatin regulator</keyword>
<dbReference type="GO" id="GO:0008270">
    <property type="term" value="F:zinc ion binding"/>
    <property type="evidence" value="ECO:0007669"/>
    <property type="project" value="UniProtKB-KW"/>
</dbReference>
<dbReference type="GO" id="GO:0016567">
    <property type="term" value="P:protein ubiquitination"/>
    <property type="evidence" value="ECO:0007669"/>
    <property type="project" value="UniProtKB-UniRule"/>
</dbReference>
<dbReference type="PROSITE" id="PS00518">
    <property type="entry name" value="ZF_RING_1"/>
    <property type="match status" value="1"/>
</dbReference>
<evidence type="ECO:0000256" key="11">
    <source>
        <dbReference type="ARBA" id="ARBA00023054"/>
    </source>
</evidence>
<dbReference type="InterPro" id="IPR001841">
    <property type="entry name" value="Znf_RING"/>
</dbReference>
<keyword evidence="20" id="KW-1185">Reference proteome</keyword>
<dbReference type="GO" id="GO:0005634">
    <property type="term" value="C:nucleus"/>
    <property type="evidence" value="ECO:0007669"/>
    <property type="project" value="UniProtKB-SubCell"/>
</dbReference>
<dbReference type="RefSeq" id="XP_018734184.1">
    <property type="nucleotide sequence ID" value="XM_018881607.1"/>
</dbReference>
<dbReference type="PANTHER" id="PTHR23163">
    <property type="entry name" value="RING FINGER PROTEIN-RELATED"/>
    <property type="match status" value="1"/>
</dbReference>
<evidence type="ECO:0000256" key="17">
    <source>
        <dbReference type="SAM" id="MobiDB-lite"/>
    </source>
</evidence>
<evidence type="ECO:0000256" key="1">
    <source>
        <dbReference type="ARBA" id="ARBA00000900"/>
    </source>
</evidence>
<keyword evidence="12 15" id="KW-0539">Nucleus</keyword>
<evidence type="ECO:0000256" key="12">
    <source>
        <dbReference type="ARBA" id="ARBA00023242"/>
    </source>
</evidence>
<dbReference type="InterPro" id="IPR058643">
    <property type="entry name" value="BRE1-like_CC"/>
</dbReference>
<dbReference type="UniPathway" id="UPA00143"/>
<comment type="similarity">
    <text evidence="4 15">Belongs to the BRE1 family.</text>
</comment>
<dbReference type="EMBL" id="CP014500">
    <property type="protein sequence ID" value="ANB11707.1"/>
    <property type="molecule type" value="Genomic_DNA"/>
</dbReference>
<comment type="subcellular location">
    <subcellularLocation>
        <location evidence="2 15">Nucleus</location>
    </subcellularLocation>
</comment>
<dbReference type="GO" id="GO:0033503">
    <property type="term" value="C:HULC complex"/>
    <property type="evidence" value="ECO:0007669"/>
    <property type="project" value="TreeGrafter"/>
</dbReference>
<feature type="coiled-coil region" evidence="16">
    <location>
        <begin position="264"/>
        <end position="653"/>
    </location>
</feature>
<feature type="coiled-coil region" evidence="16">
    <location>
        <begin position="191"/>
        <end position="218"/>
    </location>
</feature>
<feature type="domain" description="RING-type" evidence="18">
    <location>
        <begin position="674"/>
        <end position="713"/>
    </location>
</feature>
<name>A0A161HHN1_9ASCO</name>
<dbReference type="Pfam" id="PF13920">
    <property type="entry name" value="zf-C3HC4_3"/>
    <property type="match status" value="1"/>
</dbReference>
<dbReference type="Pfam" id="PF08647">
    <property type="entry name" value="BRE1"/>
    <property type="match status" value="1"/>
</dbReference>
<evidence type="ECO:0000256" key="2">
    <source>
        <dbReference type="ARBA" id="ARBA00004123"/>
    </source>
</evidence>
<comment type="pathway">
    <text evidence="3 15">Protein modification; protein ubiquitination.</text>
</comment>
<evidence type="ECO:0000256" key="9">
    <source>
        <dbReference type="ARBA" id="ARBA00022833"/>
    </source>
</evidence>
<evidence type="ECO:0000256" key="3">
    <source>
        <dbReference type="ARBA" id="ARBA00004906"/>
    </source>
</evidence>
<keyword evidence="5 15" id="KW-0808">Transferase</keyword>
<evidence type="ECO:0000256" key="10">
    <source>
        <dbReference type="ARBA" id="ARBA00022853"/>
    </source>
</evidence>
<reference evidence="19 20" key="1">
    <citation type="submission" date="2016-02" db="EMBL/GenBank/DDBJ databases">
        <title>Complete genome sequence and transcriptome regulation of the pentose utilising yeast Sugiyamaella lignohabitans.</title>
        <authorList>
            <person name="Bellasio M."/>
            <person name="Peymann A."/>
            <person name="Valli M."/>
            <person name="Sipitzky M."/>
            <person name="Graf A."/>
            <person name="Sauer M."/>
            <person name="Marx H."/>
            <person name="Mattanovich D."/>
        </authorList>
    </citation>
    <scope>NUCLEOTIDE SEQUENCE [LARGE SCALE GENOMIC DNA]</scope>
    <source>
        <strain evidence="19 20">CBS 10342</strain>
    </source>
</reference>
<evidence type="ECO:0000256" key="16">
    <source>
        <dbReference type="SAM" id="Coils"/>
    </source>
</evidence>
<sequence length="726" mass="82396">MEEDKKRTLDQSAALTNGHDEPQKKRPLLNNDANRRLSTQEPLGPLTVEDIAQFQKEAIFRQMKAYKRERDLLEDKSVILEKRYSSLEKSFISLDEWWVQLLDTLFPNGSSSSDEVVSLLQFSLNDVEEESDEFKENLEAKNTLIKARISAWVKSHPPNSSTEAEIKESLAKVSQALHSVRTQNQALVSSKSVLTAQVEDLKEKYLSAEKKLERYESPSVARVQQSVIKREDSTDEVDEKSSTDSGKDGNESGAAASVETLAELEKLKTALDNSEATVTKQNDHIKEFEAQISTLNNQIQSLNARLINLPKEDLEKSEIVRSLWLRNDELKKTVDTLKATNEKLDSERSKLRVGQEEFESKIRNEYRTKKESLEQQITKLEQDVARIRSARDDLLSEVNIKKAAESERKKAFEELNSLVSIREARIKTLEEEIARLKDQSDSTASLTKSAISEQINGAANDSDKLELAINLAEKLQRQNKSLLAELPGLEQAFAQAHAKVTSKANDVVEQEALVNKLKAEKVRADEKYFSAMRAKDQLTNENNRLKSQLNKSADLIQQLKELETTHTQTITSLRKQIDELNKAHESHNHDIQASKRSLSERQYRIDSASRHIEQLKEEVRHKTDAVKKEIDSRHSLEIEIEKLKRQVEAKRLTTAGGGSAAEEQLEALRSIAICSLCSKNWKDTAIKVCGHVFCSDCAKDRLNARLRKCPMCNKQYSFNDLLPVHL</sequence>
<evidence type="ECO:0000256" key="5">
    <source>
        <dbReference type="ARBA" id="ARBA00022679"/>
    </source>
</evidence>
<evidence type="ECO:0000256" key="8">
    <source>
        <dbReference type="ARBA" id="ARBA00022786"/>
    </source>
</evidence>
<keyword evidence="7 14" id="KW-0863">Zinc-finger</keyword>
<feature type="coiled-coil region" evidence="16">
    <location>
        <begin position="56"/>
        <end position="83"/>
    </location>
</feature>
<dbReference type="CDD" id="cd16499">
    <property type="entry name" value="RING-HC_Bre1-like"/>
    <property type="match status" value="1"/>
</dbReference>
<evidence type="ECO:0000313" key="19">
    <source>
        <dbReference type="EMBL" id="ANB11707.1"/>
    </source>
</evidence>
<dbReference type="GO" id="GO:0061630">
    <property type="term" value="F:ubiquitin protein ligase activity"/>
    <property type="evidence" value="ECO:0007669"/>
    <property type="project" value="UniProtKB-EC"/>
</dbReference>